<dbReference type="OrthoDB" id="10325761at2759"/>
<dbReference type="AlphaFoldDB" id="A0A1Y2CVM1"/>
<keyword evidence="2" id="KW-1185">Reference proteome</keyword>
<reference evidence="1 2" key="1">
    <citation type="submission" date="2016-07" db="EMBL/GenBank/DDBJ databases">
        <title>Pervasive Adenine N6-methylation of Active Genes in Fungi.</title>
        <authorList>
            <consortium name="DOE Joint Genome Institute"/>
            <person name="Mondo S.J."/>
            <person name="Dannebaum R.O."/>
            <person name="Kuo R.C."/>
            <person name="Labutti K."/>
            <person name="Haridas S."/>
            <person name="Kuo A."/>
            <person name="Salamov A."/>
            <person name="Ahrendt S.R."/>
            <person name="Lipzen A."/>
            <person name="Sullivan W."/>
            <person name="Andreopoulos W.B."/>
            <person name="Clum A."/>
            <person name="Lindquist E."/>
            <person name="Daum C."/>
            <person name="Ramamoorthy G.K."/>
            <person name="Gryganskyi A."/>
            <person name="Culley D."/>
            <person name="Magnuson J.K."/>
            <person name="James T.Y."/>
            <person name="O'Malley M.A."/>
            <person name="Stajich J.E."/>
            <person name="Spatafora J.W."/>
            <person name="Visel A."/>
            <person name="Grigoriev I.V."/>
        </authorList>
    </citation>
    <scope>NUCLEOTIDE SEQUENCE [LARGE SCALE GENOMIC DNA]</scope>
    <source>
        <strain evidence="1 2">JEL800</strain>
    </source>
</reference>
<name>A0A1Y2CVM1_9FUNG</name>
<feature type="non-terminal residue" evidence="1">
    <location>
        <position position="120"/>
    </location>
</feature>
<evidence type="ECO:0000313" key="2">
    <source>
        <dbReference type="Proteomes" id="UP000193642"/>
    </source>
</evidence>
<accession>A0A1Y2CVM1</accession>
<dbReference type="Proteomes" id="UP000193642">
    <property type="component" value="Unassembled WGS sequence"/>
</dbReference>
<proteinExistence type="predicted"/>
<protein>
    <submittedName>
        <fullName evidence="1">Uncharacterized protein</fullName>
    </submittedName>
</protein>
<sequence length="120" mass="13933">MNRCFESAWYISTCSGLVDEKDLSLFDTDAMTVYDVFEGFVCFWFIACRMNNAWIPYLKYGDCNSKDLRERIRFMLVLYTKEVRRNASNQLITKAMAGMLEEMEEVANTGVRRGFESISG</sequence>
<evidence type="ECO:0000313" key="1">
    <source>
        <dbReference type="EMBL" id="ORY51068.1"/>
    </source>
</evidence>
<gene>
    <name evidence="1" type="ORF">BCR33DRAFT_712987</name>
</gene>
<dbReference type="EMBL" id="MCGO01000006">
    <property type="protein sequence ID" value="ORY51068.1"/>
    <property type="molecule type" value="Genomic_DNA"/>
</dbReference>
<comment type="caution">
    <text evidence="1">The sequence shown here is derived from an EMBL/GenBank/DDBJ whole genome shotgun (WGS) entry which is preliminary data.</text>
</comment>
<organism evidence="1 2">
    <name type="scientific">Rhizoclosmatium globosum</name>
    <dbReference type="NCBI Taxonomy" id="329046"/>
    <lineage>
        <taxon>Eukaryota</taxon>
        <taxon>Fungi</taxon>
        <taxon>Fungi incertae sedis</taxon>
        <taxon>Chytridiomycota</taxon>
        <taxon>Chytridiomycota incertae sedis</taxon>
        <taxon>Chytridiomycetes</taxon>
        <taxon>Chytridiales</taxon>
        <taxon>Chytriomycetaceae</taxon>
        <taxon>Rhizoclosmatium</taxon>
    </lineage>
</organism>